<dbReference type="EMBL" id="EQ974046">
    <property type="protein sequence ID" value="EEF34828.1"/>
    <property type="molecule type" value="Genomic_DNA"/>
</dbReference>
<gene>
    <name evidence="2" type="ORF">RCOM_0737970</name>
</gene>
<evidence type="ECO:0000313" key="2">
    <source>
        <dbReference type="EMBL" id="EEF34828.1"/>
    </source>
</evidence>
<feature type="region of interest" description="Disordered" evidence="1">
    <location>
        <begin position="65"/>
        <end position="87"/>
    </location>
</feature>
<sequence length="87" mass="9916">MGIHYRCRTRKYSGCSVSDEVWVNNNSSVSDEALNRRRCSLEGSNGDGMKRRLPVLNGVEELSLPAEREDDKTTLMVREPDGEEREK</sequence>
<feature type="compositionally biased region" description="Basic and acidic residues" evidence="1">
    <location>
        <begin position="66"/>
        <end position="87"/>
    </location>
</feature>
<proteinExistence type="predicted"/>
<accession>B9SNK7</accession>
<keyword evidence="3" id="KW-1185">Reference proteome</keyword>
<dbReference type="AlphaFoldDB" id="B9SNK7"/>
<reference evidence="3" key="1">
    <citation type="journal article" date="2010" name="Nat. Biotechnol.">
        <title>Draft genome sequence of the oilseed species Ricinus communis.</title>
        <authorList>
            <person name="Chan A.P."/>
            <person name="Crabtree J."/>
            <person name="Zhao Q."/>
            <person name="Lorenzi H."/>
            <person name="Orvis J."/>
            <person name="Puiu D."/>
            <person name="Melake-Berhan A."/>
            <person name="Jones K.M."/>
            <person name="Redman J."/>
            <person name="Chen G."/>
            <person name="Cahoon E.B."/>
            <person name="Gedil M."/>
            <person name="Stanke M."/>
            <person name="Haas B.J."/>
            <person name="Wortman J.R."/>
            <person name="Fraser-Liggett C.M."/>
            <person name="Ravel J."/>
            <person name="Rabinowicz P.D."/>
        </authorList>
    </citation>
    <scope>NUCLEOTIDE SEQUENCE [LARGE SCALE GENOMIC DNA]</scope>
    <source>
        <strain evidence="3">cv. Hale</strain>
    </source>
</reference>
<dbReference type="InParanoid" id="B9SNK7"/>
<name>B9SNK7_RICCO</name>
<dbReference type="Proteomes" id="UP000008311">
    <property type="component" value="Unassembled WGS sequence"/>
</dbReference>
<organism evidence="2 3">
    <name type="scientific">Ricinus communis</name>
    <name type="common">Castor bean</name>
    <dbReference type="NCBI Taxonomy" id="3988"/>
    <lineage>
        <taxon>Eukaryota</taxon>
        <taxon>Viridiplantae</taxon>
        <taxon>Streptophyta</taxon>
        <taxon>Embryophyta</taxon>
        <taxon>Tracheophyta</taxon>
        <taxon>Spermatophyta</taxon>
        <taxon>Magnoliopsida</taxon>
        <taxon>eudicotyledons</taxon>
        <taxon>Gunneridae</taxon>
        <taxon>Pentapetalae</taxon>
        <taxon>rosids</taxon>
        <taxon>fabids</taxon>
        <taxon>Malpighiales</taxon>
        <taxon>Euphorbiaceae</taxon>
        <taxon>Acalyphoideae</taxon>
        <taxon>Acalypheae</taxon>
        <taxon>Ricinus</taxon>
    </lineage>
</organism>
<evidence type="ECO:0000256" key="1">
    <source>
        <dbReference type="SAM" id="MobiDB-lite"/>
    </source>
</evidence>
<evidence type="ECO:0000313" key="3">
    <source>
        <dbReference type="Proteomes" id="UP000008311"/>
    </source>
</evidence>
<protein>
    <submittedName>
        <fullName evidence="2">Uncharacterized protein</fullName>
    </submittedName>
</protein>